<organism evidence="1">
    <name type="scientific">Anguilla anguilla</name>
    <name type="common">European freshwater eel</name>
    <name type="synonym">Muraena anguilla</name>
    <dbReference type="NCBI Taxonomy" id="7936"/>
    <lineage>
        <taxon>Eukaryota</taxon>
        <taxon>Metazoa</taxon>
        <taxon>Chordata</taxon>
        <taxon>Craniata</taxon>
        <taxon>Vertebrata</taxon>
        <taxon>Euteleostomi</taxon>
        <taxon>Actinopterygii</taxon>
        <taxon>Neopterygii</taxon>
        <taxon>Teleostei</taxon>
        <taxon>Anguilliformes</taxon>
        <taxon>Anguillidae</taxon>
        <taxon>Anguilla</taxon>
    </lineage>
</organism>
<dbReference type="EMBL" id="GBXM01093749">
    <property type="protein sequence ID" value="JAH14828.1"/>
    <property type="molecule type" value="Transcribed_RNA"/>
</dbReference>
<proteinExistence type="predicted"/>
<dbReference type="AlphaFoldDB" id="A0A0E9QFF6"/>
<evidence type="ECO:0000313" key="1">
    <source>
        <dbReference type="EMBL" id="JAH14828.1"/>
    </source>
</evidence>
<reference evidence="1" key="2">
    <citation type="journal article" date="2015" name="Fish Shellfish Immunol.">
        <title>Early steps in the European eel (Anguilla anguilla)-Vibrio vulnificus interaction in the gills: Role of the RtxA13 toxin.</title>
        <authorList>
            <person name="Callol A."/>
            <person name="Pajuelo D."/>
            <person name="Ebbesson L."/>
            <person name="Teles M."/>
            <person name="MacKenzie S."/>
            <person name="Amaro C."/>
        </authorList>
    </citation>
    <scope>NUCLEOTIDE SEQUENCE</scope>
</reference>
<name>A0A0E9QFF6_ANGAN</name>
<protein>
    <submittedName>
        <fullName evidence="1">Uncharacterized protein</fullName>
    </submittedName>
</protein>
<reference evidence="1" key="1">
    <citation type="submission" date="2014-11" db="EMBL/GenBank/DDBJ databases">
        <authorList>
            <person name="Amaro Gonzalez C."/>
        </authorList>
    </citation>
    <scope>NUCLEOTIDE SEQUENCE</scope>
</reference>
<accession>A0A0E9QFF6</accession>
<sequence>MYDTVARVICVCYRSTQQDHVFAKHGCIWKGAMVYNFFCMLQKLK</sequence>